<name>A0A9D1K8U2_9FIRM</name>
<dbReference type="AlphaFoldDB" id="A0A9D1K8U2"/>
<sequence>MLGSYDIIVVGGGPAGLTAAIYARRAEKSVLILEKNG</sequence>
<feature type="non-terminal residue" evidence="1">
    <location>
        <position position="37"/>
    </location>
</feature>
<dbReference type="SUPFAM" id="SSF51905">
    <property type="entry name" value="FAD/NAD(P)-binding domain"/>
    <property type="match status" value="1"/>
</dbReference>
<evidence type="ECO:0000313" key="2">
    <source>
        <dbReference type="Proteomes" id="UP000886876"/>
    </source>
</evidence>
<gene>
    <name evidence="1" type="ORF">IAD42_08375</name>
</gene>
<accession>A0A9D1K8U2</accession>
<dbReference type="Proteomes" id="UP000886876">
    <property type="component" value="Unassembled WGS sequence"/>
</dbReference>
<comment type="caution">
    <text evidence="1">The sequence shown here is derived from an EMBL/GenBank/DDBJ whole genome shotgun (WGS) entry which is preliminary data.</text>
</comment>
<dbReference type="InterPro" id="IPR036188">
    <property type="entry name" value="FAD/NAD-bd_sf"/>
</dbReference>
<evidence type="ECO:0000313" key="1">
    <source>
        <dbReference type="EMBL" id="HIS97975.1"/>
    </source>
</evidence>
<dbReference type="EMBL" id="DVJS01000209">
    <property type="protein sequence ID" value="HIS97975.1"/>
    <property type="molecule type" value="Genomic_DNA"/>
</dbReference>
<reference evidence="1" key="2">
    <citation type="journal article" date="2021" name="PeerJ">
        <title>Extensive microbial diversity within the chicken gut microbiome revealed by metagenomics and culture.</title>
        <authorList>
            <person name="Gilroy R."/>
            <person name="Ravi A."/>
            <person name="Getino M."/>
            <person name="Pursley I."/>
            <person name="Horton D.L."/>
            <person name="Alikhan N.F."/>
            <person name="Baker D."/>
            <person name="Gharbi K."/>
            <person name="Hall N."/>
            <person name="Watson M."/>
            <person name="Adriaenssens E.M."/>
            <person name="Foster-Nyarko E."/>
            <person name="Jarju S."/>
            <person name="Secka A."/>
            <person name="Antonio M."/>
            <person name="Oren A."/>
            <person name="Chaudhuri R.R."/>
            <person name="La Ragione R."/>
            <person name="Hildebrand F."/>
            <person name="Pallen M.J."/>
        </authorList>
    </citation>
    <scope>NUCLEOTIDE SEQUENCE</scope>
    <source>
        <strain evidence="1">ChiHecec3B27-6122</strain>
    </source>
</reference>
<dbReference type="Gene3D" id="3.50.50.60">
    <property type="entry name" value="FAD/NAD(P)-binding domain"/>
    <property type="match status" value="1"/>
</dbReference>
<reference evidence="1" key="1">
    <citation type="submission" date="2020-10" db="EMBL/GenBank/DDBJ databases">
        <authorList>
            <person name="Gilroy R."/>
        </authorList>
    </citation>
    <scope>NUCLEOTIDE SEQUENCE</scope>
    <source>
        <strain evidence="1">ChiHecec3B27-6122</strain>
    </source>
</reference>
<dbReference type="Pfam" id="PF12831">
    <property type="entry name" value="FAD_oxidored"/>
    <property type="match status" value="1"/>
</dbReference>
<protein>
    <submittedName>
        <fullName evidence="1">NAD(P)/FAD-dependent oxidoreductase</fullName>
    </submittedName>
</protein>
<proteinExistence type="predicted"/>
<organism evidence="1 2">
    <name type="scientific">Candidatus Scatomorpha pullistercoris</name>
    <dbReference type="NCBI Taxonomy" id="2840929"/>
    <lineage>
        <taxon>Bacteria</taxon>
        <taxon>Bacillati</taxon>
        <taxon>Bacillota</taxon>
        <taxon>Clostridia</taxon>
        <taxon>Eubacteriales</taxon>
        <taxon>Candidatus Scatomorpha</taxon>
    </lineage>
</organism>